<feature type="signal peptide" evidence="1">
    <location>
        <begin position="1"/>
        <end position="22"/>
    </location>
</feature>
<accession>A0A368KQY2</accession>
<proteinExistence type="predicted"/>
<dbReference type="Proteomes" id="UP000253562">
    <property type="component" value="Unassembled WGS sequence"/>
</dbReference>
<keyword evidence="1" id="KW-0732">Signal</keyword>
<sequence>MSLVSRLLLWGMGACLITGCYAAPHDDGLVKHKVNGVITVNGKPLERVIVRFQHTDPTIQRAAANPVGHTNAEGRFAMSTSGDGDGVVAGEYIVTFLRASGDYTSGKDLFRNRFIDPSKSEHRVTVSDEDLTMPPINLEVPAQWLTEPPRADD</sequence>
<dbReference type="PROSITE" id="PS51257">
    <property type="entry name" value="PROKAR_LIPOPROTEIN"/>
    <property type="match status" value="1"/>
</dbReference>
<organism evidence="2 3">
    <name type="scientific">Bremerella cremea</name>
    <dbReference type="NCBI Taxonomy" id="1031537"/>
    <lineage>
        <taxon>Bacteria</taxon>
        <taxon>Pseudomonadati</taxon>
        <taxon>Planctomycetota</taxon>
        <taxon>Planctomycetia</taxon>
        <taxon>Pirellulales</taxon>
        <taxon>Pirellulaceae</taxon>
        <taxon>Bremerella</taxon>
    </lineage>
</organism>
<name>A0A368KQY2_9BACT</name>
<evidence type="ECO:0000313" key="2">
    <source>
        <dbReference type="EMBL" id="RCS43242.1"/>
    </source>
</evidence>
<comment type="caution">
    <text evidence="2">The sequence shown here is derived from an EMBL/GenBank/DDBJ whole genome shotgun (WGS) entry which is preliminary data.</text>
</comment>
<evidence type="ECO:0000313" key="3">
    <source>
        <dbReference type="Proteomes" id="UP000253562"/>
    </source>
</evidence>
<dbReference type="AlphaFoldDB" id="A0A368KQY2"/>
<gene>
    <name evidence="2" type="ORF">DTL42_18980</name>
</gene>
<evidence type="ECO:0000256" key="1">
    <source>
        <dbReference type="SAM" id="SignalP"/>
    </source>
</evidence>
<protein>
    <recommendedName>
        <fullName evidence="4">Carboxypeptidase regulatory-like domain-containing protein</fullName>
    </recommendedName>
</protein>
<dbReference type="EMBL" id="QPEX01000039">
    <property type="protein sequence ID" value="RCS43242.1"/>
    <property type="molecule type" value="Genomic_DNA"/>
</dbReference>
<feature type="chain" id="PRO_5016910012" description="Carboxypeptidase regulatory-like domain-containing protein" evidence="1">
    <location>
        <begin position="23"/>
        <end position="153"/>
    </location>
</feature>
<dbReference type="OrthoDB" id="278095at2"/>
<reference evidence="2 3" key="1">
    <citation type="submission" date="2018-07" db="EMBL/GenBank/DDBJ databases">
        <title>Comparative genomes isolates from brazilian mangrove.</title>
        <authorList>
            <person name="De Araujo J.E."/>
            <person name="Taketani R.G."/>
            <person name="Silva M.C.P."/>
            <person name="Lourenco M.V."/>
            <person name="Oliveira V.M."/>
            <person name="Andreote F.D."/>
        </authorList>
    </citation>
    <scope>NUCLEOTIDE SEQUENCE [LARGE SCALE GENOMIC DNA]</scope>
    <source>
        <strain evidence="2 3">HEX PRIS-MGV</strain>
    </source>
</reference>
<dbReference type="RefSeq" id="WP_114370944.1">
    <property type="nucleotide sequence ID" value="NZ_QPEX01000039.1"/>
</dbReference>
<evidence type="ECO:0008006" key="4">
    <source>
        <dbReference type="Google" id="ProtNLM"/>
    </source>
</evidence>